<comment type="caution">
    <text evidence="1">The sequence shown here is derived from an EMBL/GenBank/DDBJ whole genome shotgun (WGS) entry which is preliminary data.</text>
</comment>
<organism evidence="1 2">
    <name type="scientific">Melia azedarach</name>
    <name type="common">Chinaberry tree</name>
    <dbReference type="NCBI Taxonomy" id="155640"/>
    <lineage>
        <taxon>Eukaryota</taxon>
        <taxon>Viridiplantae</taxon>
        <taxon>Streptophyta</taxon>
        <taxon>Embryophyta</taxon>
        <taxon>Tracheophyta</taxon>
        <taxon>Spermatophyta</taxon>
        <taxon>Magnoliopsida</taxon>
        <taxon>eudicotyledons</taxon>
        <taxon>Gunneridae</taxon>
        <taxon>Pentapetalae</taxon>
        <taxon>rosids</taxon>
        <taxon>malvids</taxon>
        <taxon>Sapindales</taxon>
        <taxon>Meliaceae</taxon>
        <taxon>Melia</taxon>
    </lineage>
</organism>
<evidence type="ECO:0000313" key="2">
    <source>
        <dbReference type="Proteomes" id="UP001164539"/>
    </source>
</evidence>
<dbReference type="EMBL" id="CM051404">
    <property type="protein sequence ID" value="KAJ4706685.1"/>
    <property type="molecule type" value="Genomic_DNA"/>
</dbReference>
<keyword evidence="2" id="KW-1185">Reference proteome</keyword>
<reference evidence="1 2" key="1">
    <citation type="journal article" date="2023" name="Science">
        <title>Complex scaffold remodeling in plant triterpene biosynthesis.</title>
        <authorList>
            <person name="De La Pena R."/>
            <person name="Hodgson H."/>
            <person name="Liu J.C."/>
            <person name="Stephenson M.J."/>
            <person name="Martin A.C."/>
            <person name="Owen C."/>
            <person name="Harkess A."/>
            <person name="Leebens-Mack J."/>
            <person name="Jimenez L.E."/>
            <person name="Osbourn A."/>
            <person name="Sattely E.S."/>
        </authorList>
    </citation>
    <scope>NUCLEOTIDE SEQUENCE [LARGE SCALE GENOMIC DNA]</scope>
    <source>
        <strain evidence="2">cv. JPN11</strain>
        <tissue evidence="1">Leaf</tissue>
    </source>
</reference>
<accession>A0ACC1X5I1</accession>
<dbReference type="Proteomes" id="UP001164539">
    <property type="component" value="Chromosome 11"/>
</dbReference>
<evidence type="ECO:0000313" key="1">
    <source>
        <dbReference type="EMBL" id="KAJ4706685.1"/>
    </source>
</evidence>
<sequence length="69" mass="7669">MHDFDSHPTLTCFLFFFKLLVQSSDSNLCYEEITDAAFEKRSVVILLLSSSTSSSSDVTSVADFSMLCC</sequence>
<proteinExistence type="predicted"/>
<gene>
    <name evidence="1" type="ORF">OWV82_020310</name>
</gene>
<name>A0ACC1X5I1_MELAZ</name>
<protein>
    <submittedName>
        <fullName evidence="1">Uncharacterized protein</fullName>
    </submittedName>
</protein>